<evidence type="ECO:0000313" key="1">
    <source>
        <dbReference type="Proteomes" id="UP000095282"/>
    </source>
</evidence>
<dbReference type="PANTHER" id="PTHR21503:SF53">
    <property type="entry name" value="F-BOX ASSOCIATED DOMAIN-CONTAINING PROTEIN-RELATED"/>
    <property type="match status" value="1"/>
</dbReference>
<dbReference type="AlphaFoldDB" id="A0A1I7TUN3"/>
<dbReference type="WBParaSite" id="Csp11.Scaffold629.g11956.t1">
    <property type="protein sequence ID" value="Csp11.Scaffold629.g11956.t1"/>
    <property type="gene ID" value="Csp11.Scaffold629.g11956"/>
</dbReference>
<evidence type="ECO:0000313" key="2">
    <source>
        <dbReference type="WBParaSite" id="Csp11.Scaffold629.g11956.t1"/>
    </source>
</evidence>
<sequence>MVSSRTRRSVNSYSRITPKFRVSLAVNREPTVSLKTEHESWSFRWSGSRMGFERIVDKYYIFNTIYIYSRNQIEEWMKGYDYIRGVLRCQVETIYLDLKLFPNQDKLIIDWLISQQQSVNCMVIGSCQEECDDDLKYLMDNMKASKRLELTMTHHKEDFQLELPEGLHHLRVGHSEFIKYEQLMKLLGCSESSRHF</sequence>
<dbReference type="PANTHER" id="PTHR21503">
    <property type="entry name" value="F-BOX-CONTAINING HYPOTHETICAL PROTEIN C.ELEGANS"/>
    <property type="match status" value="1"/>
</dbReference>
<reference evidence="2" key="1">
    <citation type="submission" date="2016-11" db="UniProtKB">
        <authorList>
            <consortium name="WormBaseParasite"/>
        </authorList>
    </citation>
    <scope>IDENTIFICATION</scope>
</reference>
<organism evidence="1 2">
    <name type="scientific">Caenorhabditis tropicalis</name>
    <dbReference type="NCBI Taxonomy" id="1561998"/>
    <lineage>
        <taxon>Eukaryota</taxon>
        <taxon>Metazoa</taxon>
        <taxon>Ecdysozoa</taxon>
        <taxon>Nematoda</taxon>
        <taxon>Chromadorea</taxon>
        <taxon>Rhabditida</taxon>
        <taxon>Rhabditina</taxon>
        <taxon>Rhabditomorpha</taxon>
        <taxon>Rhabditoidea</taxon>
        <taxon>Rhabditidae</taxon>
        <taxon>Peloderinae</taxon>
        <taxon>Caenorhabditis</taxon>
    </lineage>
</organism>
<protein>
    <submittedName>
        <fullName evidence="2">FBA_2 domain-containing protein</fullName>
    </submittedName>
</protein>
<dbReference type="Proteomes" id="UP000095282">
    <property type="component" value="Unplaced"/>
</dbReference>
<keyword evidence="1" id="KW-1185">Reference proteome</keyword>
<accession>A0A1I7TUN3</accession>
<proteinExistence type="predicted"/>
<name>A0A1I7TUN3_9PELO</name>